<dbReference type="RefSeq" id="WP_344171068.1">
    <property type="nucleotide sequence ID" value="NZ_BAAARY010000006.1"/>
</dbReference>
<gene>
    <name evidence="3" type="ORF">GCM10010201_17460</name>
</gene>
<keyword evidence="2" id="KW-1133">Transmembrane helix</keyword>
<reference evidence="3 4" key="1">
    <citation type="journal article" date="2019" name="Int. J. Syst. Evol. Microbiol.">
        <title>The Global Catalogue of Microorganisms (GCM) 10K type strain sequencing project: providing services to taxonomists for standard genome sequencing and annotation.</title>
        <authorList>
            <consortium name="The Broad Institute Genomics Platform"/>
            <consortium name="The Broad Institute Genome Sequencing Center for Infectious Disease"/>
            <person name="Wu L."/>
            <person name="Ma J."/>
        </authorList>
    </citation>
    <scope>NUCLEOTIDE SEQUENCE [LARGE SCALE GENOMIC DNA]</scope>
    <source>
        <strain evidence="3 4">JCM 3367</strain>
    </source>
</reference>
<evidence type="ECO:0000256" key="2">
    <source>
        <dbReference type="SAM" id="Phobius"/>
    </source>
</evidence>
<evidence type="ECO:0000256" key="1">
    <source>
        <dbReference type="SAM" id="MobiDB-lite"/>
    </source>
</evidence>
<proteinExistence type="predicted"/>
<evidence type="ECO:0000313" key="4">
    <source>
        <dbReference type="Proteomes" id="UP001499978"/>
    </source>
</evidence>
<organism evidence="3 4">
    <name type="scientific">Pilimelia columellifera subsp. columellifera</name>
    <dbReference type="NCBI Taxonomy" id="706583"/>
    <lineage>
        <taxon>Bacteria</taxon>
        <taxon>Bacillati</taxon>
        <taxon>Actinomycetota</taxon>
        <taxon>Actinomycetes</taxon>
        <taxon>Micromonosporales</taxon>
        <taxon>Micromonosporaceae</taxon>
        <taxon>Pilimelia</taxon>
    </lineage>
</organism>
<evidence type="ECO:0000313" key="3">
    <source>
        <dbReference type="EMBL" id="GAA2520443.1"/>
    </source>
</evidence>
<dbReference type="SUPFAM" id="SSF56601">
    <property type="entry name" value="beta-lactamase/transpeptidase-like"/>
    <property type="match status" value="1"/>
</dbReference>
<comment type="caution">
    <text evidence="3">The sequence shown here is derived from an EMBL/GenBank/DDBJ whole genome shotgun (WGS) entry which is preliminary data.</text>
</comment>
<dbReference type="Gene3D" id="3.40.710.10">
    <property type="entry name" value="DD-peptidase/beta-lactamase superfamily"/>
    <property type="match status" value="1"/>
</dbReference>
<dbReference type="EMBL" id="BAAARY010000006">
    <property type="protein sequence ID" value="GAA2520443.1"/>
    <property type="molecule type" value="Genomic_DNA"/>
</dbReference>
<feature type="region of interest" description="Disordered" evidence="1">
    <location>
        <begin position="53"/>
        <end position="79"/>
    </location>
</feature>
<protein>
    <submittedName>
        <fullName evidence="3">Uncharacterized protein</fullName>
    </submittedName>
</protein>
<keyword evidence="4" id="KW-1185">Reference proteome</keyword>
<dbReference type="Proteomes" id="UP001499978">
    <property type="component" value="Unassembled WGS sequence"/>
</dbReference>
<sequence>MSTAYHSPAHRHPAHQRRFPHQALHGALALLCVIAVGIGASVYFGTPAAERSANPDAVGAPATVPTGSPRPTFDHAPFSPGPVSVRSQGFLSWAFLDRQTGRVTGSANVAAPSDTMSMVKAWLVADYLRLAFARDRQPAATRLRVLQAILRDSDNSTTYQLYAELGQEASIRRMVALCDLTDSRPSGALWSNTVVSARDTVRIGLCIADGRAAGPRWTDWVLIQMRSVRGDGDFGLRTALPPKVATTVAVKNGWILREGDGNWHISCLAVGQRWVVGVLARYPAGLGLGYGKSLCRSVGAQLVGG</sequence>
<name>A0ABN3NJC9_9ACTN</name>
<feature type="transmembrane region" description="Helical" evidence="2">
    <location>
        <begin position="23"/>
        <end position="44"/>
    </location>
</feature>
<keyword evidence="2" id="KW-0812">Transmembrane</keyword>
<accession>A0ABN3NJC9</accession>
<dbReference type="InterPro" id="IPR012338">
    <property type="entry name" value="Beta-lactam/transpept-like"/>
</dbReference>
<keyword evidence="2" id="KW-0472">Membrane</keyword>